<name>A0AAV7WYR7_PLEWA</name>
<accession>A0AAV7WYR7</accession>
<dbReference type="AlphaFoldDB" id="A0AAV7WYR7"/>
<keyword evidence="3" id="KW-1185">Reference proteome</keyword>
<evidence type="ECO:0000313" key="3">
    <source>
        <dbReference type="Proteomes" id="UP001066276"/>
    </source>
</evidence>
<feature type="region of interest" description="Disordered" evidence="1">
    <location>
        <begin position="70"/>
        <end position="102"/>
    </location>
</feature>
<reference evidence="2" key="1">
    <citation type="journal article" date="2022" name="bioRxiv">
        <title>Sequencing and chromosome-scale assembly of the giantPleurodeles waltlgenome.</title>
        <authorList>
            <person name="Brown T."/>
            <person name="Elewa A."/>
            <person name="Iarovenko S."/>
            <person name="Subramanian E."/>
            <person name="Araus A.J."/>
            <person name="Petzold A."/>
            <person name="Susuki M."/>
            <person name="Suzuki K.-i.T."/>
            <person name="Hayashi T."/>
            <person name="Toyoda A."/>
            <person name="Oliveira C."/>
            <person name="Osipova E."/>
            <person name="Leigh N.D."/>
            <person name="Simon A."/>
            <person name="Yun M.H."/>
        </authorList>
    </citation>
    <scope>NUCLEOTIDE SEQUENCE</scope>
    <source>
        <strain evidence="2">20211129_DDA</strain>
        <tissue evidence="2">Liver</tissue>
    </source>
</reference>
<gene>
    <name evidence="2" type="ORF">NDU88_006857</name>
</gene>
<sequence>MCGAARSELGAVGPIRAEGSRWARELRDRSGGLGSRSCKRPGCGGRPACWIWSGVGGEFLPPQLVSPGLRRGLEAQAETREAAALPRGHPNHPLGGEVSAGP</sequence>
<proteinExistence type="predicted"/>
<organism evidence="2 3">
    <name type="scientific">Pleurodeles waltl</name>
    <name type="common">Iberian ribbed newt</name>
    <dbReference type="NCBI Taxonomy" id="8319"/>
    <lineage>
        <taxon>Eukaryota</taxon>
        <taxon>Metazoa</taxon>
        <taxon>Chordata</taxon>
        <taxon>Craniata</taxon>
        <taxon>Vertebrata</taxon>
        <taxon>Euteleostomi</taxon>
        <taxon>Amphibia</taxon>
        <taxon>Batrachia</taxon>
        <taxon>Caudata</taxon>
        <taxon>Salamandroidea</taxon>
        <taxon>Salamandridae</taxon>
        <taxon>Pleurodelinae</taxon>
        <taxon>Pleurodeles</taxon>
    </lineage>
</organism>
<evidence type="ECO:0000313" key="2">
    <source>
        <dbReference type="EMBL" id="KAJ1219288.1"/>
    </source>
</evidence>
<comment type="caution">
    <text evidence="2">The sequence shown here is derived from an EMBL/GenBank/DDBJ whole genome shotgun (WGS) entry which is preliminary data.</text>
</comment>
<feature type="compositionally biased region" description="Basic and acidic residues" evidence="1">
    <location>
        <begin position="71"/>
        <end position="81"/>
    </location>
</feature>
<dbReference type="Proteomes" id="UP001066276">
    <property type="component" value="Chromosome 1_1"/>
</dbReference>
<protein>
    <submittedName>
        <fullName evidence="2">Uncharacterized protein</fullName>
    </submittedName>
</protein>
<evidence type="ECO:0000256" key="1">
    <source>
        <dbReference type="SAM" id="MobiDB-lite"/>
    </source>
</evidence>
<dbReference type="EMBL" id="JANPWB010000001">
    <property type="protein sequence ID" value="KAJ1219288.1"/>
    <property type="molecule type" value="Genomic_DNA"/>
</dbReference>